<dbReference type="EMBL" id="JAVHNQ010000005">
    <property type="protein sequence ID" value="KAK6346515.1"/>
    <property type="molecule type" value="Genomic_DNA"/>
</dbReference>
<keyword evidence="3" id="KW-0732">Signal</keyword>
<gene>
    <name evidence="4" type="ORF">TWF696_006640</name>
</gene>
<evidence type="ECO:0000256" key="1">
    <source>
        <dbReference type="SAM" id="MobiDB-lite"/>
    </source>
</evidence>
<proteinExistence type="predicted"/>
<reference evidence="4 5" key="1">
    <citation type="submission" date="2019-10" db="EMBL/GenBank/DDBJ databases">
        <authorList>
            <person name="Palmer J.M."/>
        </authorList>
    </citation>
    <scope>NUCLEOTIDE SEQUENCE [LARGE SCALE GENOMIC DNA]</scope>
    <source>
        <strain evidence="4 5">TWF696</strain>
    </source>
</reference>
<feature type="chain" id="PRO_5043990219" description="Extracellular membrane protein CFEM domain-containing protein" evidence="3">
    <location>
        <begin position="24"/>
        <end position="289"/>
    </location>
</feature>
<dbReference type="AlphaFoldDB" id="A0AAV9URZ1"/>
<evidence type="ECO:0000313" key="4">
    <source>
        <dbReference type="EMBL" id="KAK6346515.1"/>
    </source>
</evidence>
<feature type="transmembrane region" description="Helical" evidence="2">
    <location>
        <begin position="209"/>
        <end position="226"/>
    </location>
</feature>
<protein>
    <recommendedName>
        <fullName evidence="6">Extracellular membrane protein CFEM domain-containing protein</fullName>
    </recommendedName>
</protein>
<comment type="caution">
    <text evidence="4">The sequence shown here is derived from an EMBL/GenBank/DDBJ whole genome shotgun (WGS) entry which is preliminary data.</text>
</comment>
<keyword evidence="5" id="KW-1185">Reference proteome</keyword>
<organism evidence="4 5">
    <name type="scientific">Orbilia brochopaga</name>
    <dbReference type="NCBI Taxonomy" id="3140254"/>
    <lineage>
        <taxon>Eukaryota</taxon>
        <taxon>Fungi</taxon>
        <taxon>Dikarya</taxon>
        <taxon>Ascomycota</taxon>
        <taxon>Pezizomycotina</taxon>
        <taxon>Orbiliomycetes</taxon>
        <taxon>Orbiliales</taxon>
        <taxon>Orbiliaceae</taxon>
        <taxon>Orbilia</taxon>
    </lineage>
</organism>
<feature type="region of interest" description="Disordered" evidence="1">
    <location>
        <begin position="248"/>
        <end position="289"/>
    </location>
</feature>
<evidence type="ECO:0000256" key="2">
    <source>
        <dbReference type="SAM" id="Phobius"/>
    </source>
</evidence>
<evidence type="ECO:0000313" key="5">
    <source>
        <dbReference type="Proteomes" id="UP001375240"/>
    </source>
</evidence>
<accession>A0AAV9URZ1</accession>
<evidence type="ECO:0008006" key="6">
    <source>
        <dbReference type="Google" id="ProtNLM"/>
    </source>
</evidence>
<keyword evidence="2" id="KW-0812">Transmembrane</keyword>
<feature type="compositionally biased region" description="Pro residues" evidence="1">
    <location>
        <begin position="268"/>
        <end position="282"/>
    </location>
</feature>
<keyword evidence="2" id="KW-1133">Transmembrane helix</keyword>
<evidence type="ECO:0000256" key="3">
    <source>
        <dbReference type="SAM" id="SignalP"/>
    </source>
</evidence>
<name>A0AAV9URZ1_9PEZI</name>
<sequence length="289" mass="30862">MSFSVKTRLLPALLLAFLPRTIAQDSVVTVSIFDEPSLQSIRPCASTCMTRVYSYIQCPNSPLPNSCFCRTDLTEIARKSLFACVTNFCNGGYLADGSTMTAIYTNYCQSVNGNQPADNVAETTPIPTDSSSADPVVETSVVTSVQVVTTEVESVVTLATGTITTQVQSSVTQVVYSTITTVLDDMTLQQLAKQYESSHSGGLQRGDKIAIVVGVIALIIITLLLFQNPIRRKLFGYQGPYGNAGGMPTGGISDMSPHGMGQAEMGHPLPPQPPQPPQPPLAPYLYGSK</sequence>
<feature type="signal peptide" evidence="3">
    <location>
        <begin position="1"/>
        <end position="23"/>
    </location>
</feature>
<keyword evidence="2" id="KW-0472">Membrane</keyword>
<dbReference type="Proteomes" id="UP001375240">
    <property type="component" value="Unassembled WGS sequence"/>
</dbReference>